<dbReference type="Proteomes" id="UP000234865">
    <property type="component" value="Unassembled WGS sequence"/>
</dbReference>
<dbReference type="RefSeq" id="WP_095586964.1">
    <property type="nucleotide sequence ID" value="NZ_PKRZ01000002.1"/>
</dbReference>
<name>A0A2N5W9L0_LACLL</name>
<accession>A0A2N5W9L0</accession>
<proteinExistence type="predicted"/>
<protein>
    <submittedName>
        <fullName evidence="1">Uncharacterized protein</fullName>
    </submittedName>
</protein>
<reference evidence="2" key="1">
    <citation type="submission" date="2016-08" db="EMBL/GenBank/DDBJ databases">
        <title>Comparative genomics of Lactococcus lactis strain WFLU12 isolated from the gastrointestinal tract of wild olive flounder (Paralichythys olivaceus).</title>
        <authorList>
            <person name="Nguyen T.L."/>
            <person name="Kim D.-H."/>
        </authorList>
    </citation>
    <scope>NUCLEOTIDE SEQUENCE [LARGE SCALE GENOMIC DNA]</scope>
    <source>
        <strain evidence="2">WFLU12</strain>
    </source>
</reference>
<dbReference type="EMBL" id="PKRZ01000002">
    <property type="protein sequence ID" value="PLW58925.1"/>
    <property type="molecule type" value="Genomic_DNA"/>
</dbReference>
<evidence type="ECO:0000313" key="1">
    <source>
        <dbReference type="EMBL" id="PLW58925.1"/>
    </source>
</evidence>
<evidence type="ECO:0000313" key="2">
    <source>
        <dbReference type="Proteomes" id="UP000234865"/>
    </source>
</evidence>
<sequence length="140" mass="16279">MTNKEIKSEDFQKLFSAILGQTDIKEYHKNLLTSHIEILESLFDSYFRKFEGFSCSHDKSAFVVSRMMKSLNTGEVYPLIETYDIEKYPQMKKHEGELAYWCPTSIKDTDEAISFVENILNLNFEGLIDKFNKVKGAKND</sequence>
<comment type="caution">
    <text evidence="1">The sequence shown here is derived from an EMBL/GenBank/DDBJ whole genome shotgun (WGS) entry which is preliminary data.</text>
</comment>
<organism evidence="1 2">
    <name type="scientific">Lactococcus lactis subsp. lactis</name>
    <name type="common">Streptococcus lactis</name>
    <dbReference type="NCBI Taxonomy" id="1360"/>
    <lineage>
        <taxon>Bacteria</taxon>
        <taxon>Bacillati</taxon>
        <taxon>Bacillota</taxon>
        <taxon>Bacilli</taxon>
        <taxon>Lactobacillales</taxon>
        <taxon>Streptococcaceae</taxon>
        <taxon>Lactococcus</taxon>
    </lineage>
</organism>
<dbReference type="AlphaFoldDB" id="A0A2N5W9L0"/>
<gene>
    <name evidence="1" type="ORF">CYU10_002316</name>
</gene>